<evidence type="ECO:0000313" key="2">
    <source>
        <dbReference type="EMBL" id="MBO8187530.1"/>
    </source>
</evidence>
<evidence type="ECO:0000259" key="1">
    <source>
        <dbReference type="Pfam" id="PF13556"/>
    </source>
</evidence>
<dbReference type="Proteomes" id="UP001518976">
    <property type="component" value="Unassembled WGS sequence"/>
</dbReference>
<dbReference type="Gene3D" id="1.10.10.2840">
    <property type="entry name" value="PucR C-terminal helix-turn-helix domain"/>
    <property type="match status" value="1"/>
</dbReference>
<gene>
    <name evidence="2" type="ORF">JW592_18985</name>
</gene>
<proteinExistence type="predicted"/>
<dbReference type="EMBL" id="JAFFZN010000017">
    <property type="protein sequence ID" value="MBO8187530.1"/>
    <property type="molecule type" value="Genomic_DNA"/>
</dbReference>
<name>A0ABS3WWN0_9ACTN</name>
<dbReference type="RefSeq" id="WP_209266337.1">
    <property type="nucleotide sequence ID" value="NZ_JAFFZN010000017.1"/>
</dbReference>
<sequence>MPSSLVDTVQHFVDDLAQTLRKSVALDDPHGNLIAVSRYFGDEDDYRTYVLQHRRARRDVQGYLVSFGLTEATGPVRIPANEQFGLAERLCYPVRRDDELFGFLWLFTSGRAVNDEAVRSTCEELAEVLFERRAHVQRRQGSMATLYTDVIERNRPETALAALHTRYNLSSLDAFTVITGPPCDIGVTDTRFDAESVETGVWRLRRVFLIEEVCRLDIAGQPALLVGISRPDAEYRDPAEFPHALAGELRTVDGLGAAGLSSVGRVEDLRDLYTQAGIAAFCADALLTADLAVQWDELGFLVDMFVEHMDRPAPAAFDRLMALVESDTSGGTQRTLLAYLRHSGDTPSTANELFIHRSTLYYRISQISEKSGVDLTHGPTRTVLHTALLRRALRQSSLRPFLQP</sequence>
<dbReference type="PANTHER" id="PTHR33744:SF17">
    <property type="entry name" value="CONSERVED PROTEIN"/>
    <property type="match status" value="1"/>
</dbReference>
<comment type="caution">
    <text evidence="2">The sequence shown here is derived from an EMBL/GenBank/DDBJ whole genome shotgun (WGS) entry which is preliminary data.</text>
</comment>
<dbReference type="SUPFAM" id="SSF55781">
    <property type="entry name" value="GAF domain-like"/>
    <property type="match status" value="1"/>
</dbReference>
<dbReference type="InterPro" id="IPR042070">
    <property type="entry name" value="PucR_C-HTH_sf"/>
</dbReference>
<dbReference type="PANTHER" id="PTHR33744">
    <property type="entry name" value="CARBOHYDRATE DIACID REGULATOR"/>
    <property type="match status" value="1"/>
</dbReference>
<keyword evidence="3" id="KW-1185">Reference proteome</keyword>
<protein>
    <submittedName>
        <fullName evidence="2">Helix-turn-helix domain-containing protein</fullName>
    </submittedName>
</protein>
<reference evidence="2 3" key="1">
    <citation type="submission" date="2021-02" db="EMBL/GenBank/DDBJ databases">
        <title>Streptomyces spirodelae sp. nov., isolated from duckweed.</title>
        <authorList>
            <person name="Saimee Y."/>
            <person name="Duangmal K."/>
        </authorList>
    </citation>
    <scope>NUCLEOTIDE SEQUENCE [LARGE SCALE GENOMIC DNA]</scope>
    <source>
        <strain evidence="2 3">DW4-2</strain>
    </source>
</reference>
<dbReference type="InterPro" id="IPR051448">
    <property type="entry name" value="CdaR-like_regulators"/>
</dbReference>
<organism evidence="2 3">
    <name type="scientific">Streptomyces spirodelae</name>
    <dbReference type="NCBI Taxonomy" id="2812904"/>
    <lineage>
        <taxon>Bacteria</taxon>
        <taxon>Bacillati</taxon>
        <taxon>Actinomycetota</taxon>
        <taxon>Actinomycetes</taxon>
        <taxon>Kitasatosporales</taxon>
        <taxon>Streptomycetaceae</taxon>
        <taxon>Streptomyces</taxon>
    </lineage>
</organism>
<feature type="domain" description="PucR C-terminal helix-turn-helix" evidence="1">
    <location>
        <begin position="334"/>
        <end position="388"/>
    </location>
</feature>
<dbReference type="Pfam" id="PF13556">
    <property type="entry name" value="HTH_30"/>
    <property type="match status" value="1"/>
</dbReference>
<evidence type="ECO:0000313" key="3">
    <source>
        <dbReference type="Proteomes" id="UP001518976"/>
    </source>
</evidence>
<dbReference type="InterPro" id="IPR025736">
    <property type="entry name" value="PucR_C-HTH_dom"/>
</dbReference>
<accession>A0ABS3WWN0</accession>